<dbReference type="SMART" id="SM00181">
    <property type="entry name" value="EGF"/>
    <property type="match status" value="9"/>
</dbReference>
<accession>A0A8S1X7V4</accession>
<feature type="domain" description="EGF-like" evidence="6">
    <location>
        <begin position="1041"/>
        <end position="1071"/>
    </location>
</feature>
<feature type="domain" description="EGF-like" evidence="6">
    <location>
        <begin position="731"/>
        <end position="772"/>
    </location>
</feature>
<sequence length="2241" mass="257690">MFFHYITSGYLIILINQVLASWRLIDQSFTDMQMVSNNWKIYQSCLFPFEVIFQYSTCSENSRQFLSLNQNGRYLLKSFNYQSFQAQIIFDVYFDGADIDISNLIVNYKSNKVSETDQLLYRRDYLENDLIQNSAQICQSSQNLFEFYTIVSTIAYSNTDEFTIKFCFSPETSIMQVGIKNLLIYVNTCHPTCLTCNGPNETDCLSCFNNQSVQSGKCFCISDEQFSETYIGCRQECSRDYSIARYDKICVNDNRIQSKFTLFKDNSIPQSNQRYFPFIFVKDEFNSKNTDLINEDCLGIDFIGQLQFNEGMLYQMNLENAVKFLRIRITFYLFNFQETSNIEILQNNQIQSRIIKSLSSFQVENMLKIFQRNQICYSMSYTLLRIETTFQLNNPNTTLLIKGSLQQESESWGFKNITIDTGFCQEHCLVCSDFSTCALCDSTYKLYKNKCVPFCPIHSSNCIDYEDIIPYSRYLAKGFYDLNMTLEEIQTFYDTTTDPSFNLSTKQKFSFLNNKIVLGGLLVWNDGSYIKTWVIQKPHYAVSIYFNLTYGDGYTGTFSYLIGDSPSSSWQGPFSNPGGGYNLIGRTGLESIRYFNVSLTNFYTNNLYIEFKCDVDIANITKEFCAISEYFIVIHYCPPFCSSCTSLTECQDVGYAGSNCGSNQFLDFNSTTETYSCKDCNQPGCSECKSLEDCTECVNNQFYLSNGICLCNPFTFQQGNTCIQCNKYCENCYGNSQQDCITCVRDYHRGIHRHQCLCLPGYYDDGINLPCIPICGDLIIVQEEDCDDGNNNPFDGCHNCKFSCNFACDICLNGKCYQCKSGYEVYNNDCRSICLGNTITLLQQCNEEKINCINCQYECSPNCIDCHFGSCVQCDEDRGWYMQIDGTCNSICGDGIVTKLTEMCDDANYNPLDGCHQCQFSCNQFCHTCVNSLCVMCQKGYRLIKNICIPKCQDELLVFSEQCEDGNQVPFDGCYNCQFQCSINCLDCQYGICQQCNELSGWYLQQDGSCKSICGDNILVLENEECDDNDPDSLCKQCQIECDINCQSCHKGVCISCIQGYKWDYSLFQCVKICGDSVLQVNQQKVCEDGNNQLEDGCYQCQFSCQQSCTLCTSNGCLECNTKGWRLDDLQNKCETICGDGITVQYYEECDDYIDENCFQCKYNCQDSCLICYKGDCLKCQIGWLINLDKKCQPYIGDSLVVGDEQCDDYNSIMYDGCYISKYQCQESCIICKFGECIKCQDGYKNQIGKCIEILNDGQITGDEQCDDINLIAEDGCFNGYFDCPRDCENCYQGQCIKCNMESNQLDPYNNQCISLCGDGQLSKNEQCDDGNQIPYDGCHLCQFSCNYYCHTCESGICTKCQIGYYLDQQKNTCYSICGDGIVSHDEQCDNDNFISEQICINCKLLCQEQCTACVNGECFQCISIGWQLSVLNRNCQPICGDQLILGNEQCDDGNENDDDGCNYCQLHLQEQCSLYEKGQCRECNVEGWELNINRCTTICGDQLVLGTEECDDGNLIPYDGCYQCKFSCEEQCTVCENGICQACIKPGWVLNQYNICITQCGDGIVIDPYEECDDGNDKPFDGCYQCLFQCSEGCIECQQEQCKKCDYLYKLDIQTAKCLIQNQNDYDQEELIQMQLAYQTNLRCGENQLLIDHVCINQCGNGIIINQYEECDDGNNYGGDGCSNLCQIEDSYQCINQQDSLSLCTFIIAPEFNLNILSENTKQIQIVELTFTQQVKLNDALNLEDIMIFTIIPSTRYQLKTNNISNLTITLNNPIYQIQIEFFEPVQTPILQVDIQKNTIFNQYELSLQNNYKTLNLGTPFILSEQTKQQLISIVQLNDVMMYSMAGVSSLALITGNAIMFFNLLELLQSLSYVRYMQCQFPPHLNYFLNTYTKVSMQPIFDQLQVDQLLNKLNGGSTSNQEIKKQKDEPNTIFKQPYLFNAKSCYFSIFSSALTYLIYCQITSQKLENFIQKLFSKYKQNSKIMKFINIFQRKIQKKCLKDKKEYFSIGIFKVYFAILHQFMFSTILQFPNYKFDSFFTSFNSINAIFGLMIILISNLNLLQITTATIKNQQKWKYFYNETKTEFWATQFKSFQIYRILFYILIIVKLRNYPEVQSILLSIQSLLFLIYLIKFKPLKSIFELSKLICREFLLMVISGTFLAYSFEFSQDNFIMIGWIHIAMFSTIMASNLSIDLFSQLKRTYDSYLQKKIKEKIKQEREYHFQHLQGFQINKNDYEQSQ</sequence>
<dbReference type="InterPro" id="IPR000742">
    <property type="entry name" value="EGF"/>
</dbReference>
<keyword evidence="1 5" id="KW-0732">Signal</keyword>
<feature type="transmembrane region" description="Helical" evidence="4">
    <location>
        <begin position="2007"/>
        <end position="2029"/>
    </location>
</feature>
<dbReference type="PANTHER" id="PTHR38934:SF6">
    <property type="entry name" value="CHROMOSOME UNDETERMINED SCAFFOLD_176, WHOLE GENOME SHOTGUN SEQUENCE"/>
    <property type="match status" value="1"/>
</dbReference>
<keyword evidence="4" id="KW-0812">Transmembrane</keyword>
<keyword evidence="4" id="KW-1133">Transmembrane helix</keyword>
<name>A0A8S1X7V4_9CILI</name>
<feature type="transmembrane region" description="Helical" evidence="4">
    <location>
        <begin position="2172"/>
        <end position="2194"/>
    </location>
</feature>
<feature type="domain" description="EGF-like" evidence="6">
    <location>
        <begin position="1345"/>
        <end position="1375"/>
    </location>
</feature>
<gene>
    <name evidence="7" type="ORF">PPENT_87.1.T1150017</name>
</gene>
<evidence type="ECO:0000313" key="8">
    <source>
        <dbReference type="Proteomes" id="UP000689195"/>
    </source>
</evidence>
<feature type="transmembrane region" description="Helical" evidence="4">
    <location>
        <begin position="2049"/>
        <end position="2070"/>
    </location>
</feature>
<evidence type="ECO:0000256" key="1">
    <source>
        <dbReference type="ARBA" id="ARBA00022729"/>
    </source>
</evidence>
<dbReference type="Proteomes" id="UP000689195">
    <property type="component" value="Unassembled WGS sequence"/>
</dbReference>
<dbReference type="NCBIfam" id="TIGR02232">
    <property type="entry name" value="myxo_disulf_rpt"/>
    <property type="match status" value="5"/>
</dbReference>
<feature type="domain" description="EGF-like" evidence="6">
    <location>
        <begin position="423"/>
        <end position="452"/>
    </location>
</feature>
<organism evidence="7 8">
    <name type="scientific">Paramecium pentaurelia</name>
    <dbReference type="NCBI Taxonomy" id="43138"/>
    <lineage>
        <taxon>Eukaryota</taxon>
        <taxon>Sar</taxon>
        <taxon>Alveolata</taxon>
        <taxon>Ciliophora</taxon>
        <taxon>Intramacronucleata</taxon>
        <taxon>Oligohymenophorea</taxon>
        <taxon>Peniculida</taxon>
        <taxon>Parameciidae</taxon>
        <taxon>Paramecium</taxon>
    </lineage>
</organism>
<dbReference type="InterPro" id="IPR006212">
    <property type="entry name" value="Furin_repeat"/>
</dbReference>
<evidence type="ECO:0000259" key="6">
    <source>
        <dbReference type="SMART" id="SM00181"/>
    </source>
</evidence>
<dbReference type="CDD" id="cd00064">
    <property type="entry name" value="FU"/>
    <property type="match status" value="1"/>
</dbReference>
<feature type="signal peptide" evidence="5">
    <location>
        <begin position="1"/>
        <end position="20"/>
    </location>
</feature>
<evidence type="ECO:0000256" key="5">
    <source>
        <dbReference type="SAM" id="SignalP"/>
    </source>
</evidence>
<feature type="transmembrane region" description="Helical" evidence="4">
    <location>
        <begin position="2116"/>
        <end position="2135"/>
    </location>
</feature>
<protein>
    <recommendedName>
        <fullName evidence="6">EGF-like domain-containing protein</fullName>
    </recommendedName>
</protein>
<dbReference type="InterPro" id="IPR011936">
    <property type="entry name" value="Myxo_disulph_rpt"/>
</dbReference>
<feature type="domain" description="EGF-like" evidence="6">
    <location>
        <begin position="1160"/>
        <end position="1193"/>
    </location>
</feature>
<evidence type="ECO:0000256" key="3">
    <source>
        <dbReference type="ARBA" id="ARBA00023157"/>
    </source>
</evidence>
<reference evidence="7" key="1">
    <citation type="submission" date="2021-01" db="EMBL/GenBank/DDBJ databases">
        <authorList>
            <consortium name="Genoscope - CEA"/>
            <person name="William W."/>
        </authorList>
    </citation>
    <scope>NUCLEOTIDE SEQUENCE</scope>
</reference>
<evidence type="ECO:0000256" key="4">
    <source>
        <dbReference type="SAM" id="Phobius"/>
    </source>
</evidence>
<feature type="domain" description="EGF-like" evidence="6">
    <location>
        <begin position="921"/>
        <end position="949"/>
    </location>
</feature>
<proteinExistence type="predicted"/>
<dbReference type="EMBL" id="CAJJDO010000115">
    <property type="protein sequence ID" value="CAD8197262.1"/>
    <property type="molecule type" value="Genomic_DNA"/>
</dbReference>
<evidence type="ECO:0000313" key="7">
    <source>
        <dbReference type="EMBL" id="CAD8197262.1"/>
    </source>
</evidence>
<keyword evidence="3" id="KW-1015">Disulfide bond</keyword>
<evidence type="ECO:0000256" key="2">
    <source>
        <dbReference type="ARBA" id="ARBA00022737"/>
    </source>
</evidence>
<feature type="chain" id="PRO_5035790020" description="EGF-like domain-containing protein" evidence="5">
    <location>
        <begin position="21"/>
        <end position="2241"/>
    </location>
</feature>
<feature type="domain" description="EGF-like" evidence="6">
    <location>
        <begin position="1217"/>
        <end position="1252"/>
    </location>
</feature>
<comment type="caution">
    <text evidence="7">The sequence shown here is derived from an EMBL/GenBank/DDBJ whole genome shotgun (WGS) entry which is preliminary data.</text>
</comment>
<keyword evidence="4" id="KW-0472">Membrane</keyword>
<dbReference type="SMART" id="SM00261">
    <property type="entry name" value="FU"/>
    <property type="match status" value="11"/>
</dbReference>
<keyword evidence="8" id="KW-1185">Reference proteome</keyword>
<feature type="transmembrane region" description="Helical" evidence="4">
    <location>
        <begin position="2091"/>
        <end position="2110"/>
    </location>
</feature>
<feature type="transmembrane region" description="Helical" evidence="4">
    <location>
        <begin position="2147"/>
        <end position="2166"/>
    </location>
</feature>
<feature type="transmembrane region" description="Helical" evidence="4">
    <location>
        <begin position="1841"/>
        <end position="1866"/>
    </location>
</feature>
<dbReference type="OrthoDB" id="409374at2759"/>
<keyword evidence="2" id="KW-0677">Repeat</keyword>
<dbReference type="Pfam" id="PF13948">
    <property type="entry name" value="DUF4215"/>
    <property type="match status" value="14"/>
</dbReference>
<dbReference type="PANTHER" id="PTHR38934">
    <property type="entry name" value="HYPHALLY REGULATED CELL WALL PROTEIN 1"/>
    <property type="match status" value="1"/>
</dbReference>
<feature type="domain" description="EGF-like" evidence="6">
    <location>
        <begin position="1402"/>
        <end position="1437"/>
    </location>
</feature>
<feature type="domain" description="EGF-like" evidence="6">
    <location>
        <begin position="687"/>
        <end position="723"/>
    </location>
</feature>